<proteinExistence type="predicted"/>
<accession>A0A0M3HP89</accession>
<dbReference type="Proteomes" id="UP000036681">
    <property type="component" value="Unplaced"/>
</dbReference>
<keyword evidence="1" id="KW-1185">Reference proteome</keyword>
<name>A0A0M3HP89_ASCLU</name>
<dbReference type="AlphaFoldDB" id="A0A0M3HP89"/>
<dbReference type="WBParaSite" id="ALUE_0000366501-mRNA-1">
    <property type="protein sequence ID" value="ALUE_0000366501-mRNA-1"/>
    <property type="gene ID" value="ALUE_0000366501"/>
</dbReference>
<evidence type="ECO:0000313" key="1">
    <source>
        <dbReference type="Proteomes" id="UP000036681"/>
    </source>
</evidence>
<sequence>MAWTRYLFCAPKEYENFNLADVKHHALAAADCIGVTPMNAWKRSVEEAHNMNEKDSKISCRPVRAVFWSVDFNRQRGRAIAAKSSVHTLGLSTFKELRSLVQIMEAQMSVECSLMSGAVVSFLWLDKMCGKGKKTTKTKNSIVSAQLSHFGK</sequence>
<reference evidence="2" key="1">
    <citation type="submission" date="2017-02" db="UniProtKB">
        <authorList>
            <consortium name="WormBaseParasite"/>
        </authorList>
    </citation>
    <scope>IDENTIFICATION</scope>
</reference>
<evidence type="ECO:0000313" key="2">
    <source>
        <dbReference type="WBParaSite" id="ALUE_0000366501-mRNA-1"/>
    </source>
</evidence>
<protein>
    <submittedName>
        <fullName evidence="2">RIBORED_LARGE domain-containing protein</fullName>
    </submittedName>
</protein>
<organism evidence="1 2">
    <name type="scientific">Ascaris lumbricoides</name>
    <name type="common">Giant roundworm</name>
    <dbReference type="NCBI Taxonomy" id="6252"/>
    <lineage>
        <taxon>Eukaryota</taxon>
        <taxon>Metazoa</taxon>
        <taxon>Ecdysozoa</taxon>
        <taxon>Nematoda</taxon>
        <taxon>Chromadorea</taxon>
        <taxon>Rhabditida</taxon>
        <taxon>Spirurina</taxon>
        <taxon>Ascaridomorpha</taxon>
        <taxon>Ascaridoidea</taxon>
        <taxon>Ascarididae</taxon>
        <taxon>Ascaris</taxon>
    </lineage>
</organism>